<dbReference type="EMBL" id="WDPD01000002">
    <property type="protein sequence ID" value="KAB7462073.1"/>
    <property type="molecule type" value="Genomic_DNA"/>
</dbReference>
<organism evidence="2">
    <name type="scientific">Bifidobacterium dentium</name>
    <dbReference type="NCBI Taxonomy" id="1689"/>
    <lineage>
        <taxon>Bacteria</taxon>
        <taxon>Bacillati</taxon>
        <taxon>Actinomycetota</taxon>
        <taxon>Actinomycetes</taxon>
        <taxon>Bifidobacteriales</taxon>
        <taxon>Bifidobacteriaceae</taxon>
        <taxon>Bifidobacterium</taxon>
    </lineage>
</organism>
<dbReference type="Proteomes" id="UP000429211">
    <property type="component" value="Unassembled WGS sequence"/>
</dbReference>
<proteinExistence type="predicted"/>
<evidence type="ECO:0000313" key="3">
    <source>
        <dbReference type="Proteomes" id="UP000429211"/>
    </source>
</evidence>
<evidence type="ECO:0000313" key="1">
    <source>
        <dbReference type="EMBL" id="KAB7462073.1"/>
    </source>
</evidence>
<name>A0A6N2S3D4_9BIFI</name>
<dbReference type="EMBL" id="CACRSP010000003">
    <property type="protein sequence ID" value="VYS86020.1"/>
    <property type="molecule type" value="Genomic_DNA"/>
</dbReference>
<gene>
    <name evidence="2" type="ORF">BDLFYP24_01236</name>
    <name evidence="1" type="ORF">GBB04_03645</name>
</gene>
<sequence>MRTKEKLWLQARVTDSEPTNGELVGLTILDLDTGHPKVDHAIFKPLKPTTHWDERLTGGITKEDAGIHLPFSFYQPEIQHMMDQAEGFEGPNIVRDLGFLQAQGIRLPVTAWIRRTEQEPRRRRTRHN</sequence>
<evidence type="ECO:0000313" key="2">
    <source>
        <dbReference type="EMBL" id="VYS86020.1"/>
    </source>
</evidence>
<dbReference type="RefSeq" id="WP_034519646.1">
    <property type="nucleotide sequence ID" value="NZ_CACRSP010000003.1"/>
</dbReference>
<dbReference type="AlphaFoldDB" id="A0A6N2S3D4"/>
<protein>
    <submittedName>
        <fullName evidence="2">Uncharacterized protein</fullName>
    </submittedName>
</protein>
<reference evidence="1 3" key="1">
    <citation type="journal article" date="2019" name="Nat. Med.">
        <title>A library of human gut bacterial isolates paired with longitudinal multiomics data enables mechanistic microbiome research.</title>
        <authorList>
            <person name="Poyet M."/>
            <person name="Groussin M."/>
            <person name="Gibbons S.M."/>
            <person name="Avila-Pacheco J."/>
            <person name="Jiang X."/>
            <person name="Kearney S.M."/>
            <person name="Perrotta A.R."/>
            <person name="Berdy B."/>
            <person name="Zhao S."/>
            <person name="Lieberman T.D."/>
            <person name="Swanson P.K."/>
            <person name="Smith M."/>
            <person name="Roesemann S."/>
            <person name="Alexander J.E."/>
            <person name="Rich S.A."/>
            <person name="Livny J."/>
            <person name="Vlamakis H."/>
            <person name="Clish C."/>
            <person name="Bullock K."/>
            <person name="Deik A."/>
            <person name="Scott J."/>
            <person name="Pierce K.A."/>
            <person name="Xavier R.J."/>
            <person name="Alm E.J."/>
        </authorList>
    </citation>
    <scope>NUCLEOTIDE SEQUENCE [LARGE SCALE GENOMIC DNA]</scope>
    <source>
        <strain evidence="1 3">BIOML-A2</strain>
    </source>
</reference>
<accession>A0A6N2S3D4</accession>
<reference evidence="2" key="2">
    <citation type="submission" date="2019-11" db="EMBL/GenBank/DDBJ databases">
        <authorList>
            <person name="Feng L."/>
        </authorList>
    </citation>
    <scope>NUCLEOTIDE SEQUENCE</scope>
    <source>
        <strain evidence="2">BdentiumLFYP24</strain>
    </source>
</reference>